<dbReference type="STRING" id="582899.Hden_0731"/>
<dbReference type="eggNOG" id="COG0450">
    <property type="taxonomic scope" value="Bacteria"/>
</dbReference>
<dbReference type="Proteomes" id="UP000002033">
    <property type="component" value="Chromosome"/>
</dbReference>
<evidence type="ECO:0000256" key="6">
    <source>
        <dbReference type="ARBA" id="ARBA00025719"/>
    </source>
</evidence>
<dbReference type="Pfam" id="PF00578">
    <property type="entry name" value="AhpC-TSA"/>
    <property type="match status" value="1"/>
</dbReference>
<evidence type="ECO:0000256" key="1">
    <source>
        <dbReference type="ARBA" id="ARBA00009796"/>
    </source>
</evidence>
<evidence type="ECO:0000313" key="11">
    <source>
        <dbReference type="EMBL" id="ADJ22550.1"/>
    </source>
</evidence>
<keyword evidence="12" id="KW-1185">Reference proteome</keyword>
<gene>
    <name evidence="11" type="ordered locus">Hden_0731</name>
</gene>
<dbReference type="EMBL" id="CP002083">
    <property type="protein sequence ID" value="ADJ22550.1"/>
    <property type="molecule type" value="Genomic_DNA"/>
</dbReference>
<dbReference type="InterPro" id="IPR050217">
    <property type="entry name" value="Peroxiredoxin"/>
</dbReference>
<dbReference type="PANTHER" id="PTHR10681:SF128">
    <property type="entry name" value="THIOREDOXIN-DEPENDENT PEROXIDE REDUCTASE, MITOCHONDRIAL"/>
    <property type="match status" value="1"/>
</dbReference>
<evidence type="ECO:0000259" key="10">
    <source>
        <dbReference type="PROSITE" id="PS51352"/>
    </source>
</evidence>
<name>D8JTI8_HYPDA</name>
<comment type="similarity">
    <text evidence="1">Belongs to the peroxiredoxin family. AhpC/Prx1 subfamily.</text>
</comment>
<reference evidence="12" key="1">
    <citation type="journal article" date="2011" name="J. Bacteriol.">
        <title>Genome sequences of eight morphologically diverse alphaproteobacteria.</title>
        <authorList>
            <consortium name="US DOE Joint Genome Institute"/>
            <person name="Brown P.J."/>
            <person name="Kysela D.T."/>
            <person name="Buechlein A."/>
            <person name="Hemmerich C."/>
            <person name="Brun Y.V."/>
        </authorList>
    </citation>
    <scope>NUCLEOTIDE SEQUENCE [LARGE SCALE GENOMIC DNA]</scope>
    <source>
        <strain evidence="12">ATCC 51888 / DSM 1869 / NCIB 11706 / TK 0415</strain>
    </source>
</reference>
<dbReference type="GO" id="GO:0008379">
    <property type="term" value="F:thioredoxin peroxidase activity"/>
    <property type="evidence" value="ECO:0007669"/>
    <property type="project" value="TreeGrafter"/>
</dbReference>
<dbReference type="GO" id="GO:0033554">
    <property type="term" value="P:cellular response to stress"/>
    <property type="evidence" value="ECO:0007669"/>
    <property type="project" value="TreeGrafter"/>
</dbReference>
<dbReference type="InterPro" id="IPR045020">
    <property type="entry name" value="PRX_1cys"/>
</dbReference>
<evidence type="ECO:0000256" key="8">
    <source>
        <dbReference type="ARBA" id="ARBA00037420"/>
    </source>
</evidence>
<keyword evidence="3" id="KW-0049">Antioxidant</keyword>
<dbReference type="InterPro" id="IPR013766">
    <property type="entry name" value="Thioredoxin_domain"/>
</dbReference>
<dbReference type="FunFam" id="3.40.30.10:FF:000011">
    <property type="entry name" value="Peroxiredoxin PRX1"/>
    <property type="match status" value="1"/>
</dbReference>
<evidence type="ECO:0000256" key="3">
    <source>
        <dbReference type="ARBA" id="ARBA00022862"/>
    </source>
</evidence>
<evidence type="ECO:0000313" key="12">
    <source>
        <dbReference type="Proteomes" id="UP000002033"/>
    </source>
</evidence>
<dbReference type="GO" id="GO:0006979">
    <property type="term" value="P:response to oxidative stress"/>
    <property type="evidence" value="ECO:0007669"/>
    <property type="project" value="TreeGrafter"/>
</dbReference>
<keyword evidence="5" id="KW-0676">Redox-active center</keyword>
<dbReference type="CDD" id="cd03016">
    <property type="entry name" value="PRX_1cys"/>
    <property type="match status" value="1"/>
</dbReference>
<dbReference type="SUPFAM" id="SSF52833">
    <property type="entry name" value="Thioredoxin-like"/>
    <property type="match status" value="1"/>
</dbReference>
<dbReference type="GO" id="GO:0042744">
    <property type="term" value="P:hydrogen peroxide catabolic process"/>
    <property type="evidence" value="ECO:0007669"/>
    <property type="project" value="TreeGrafter"/>
</dbReference>
<dbReference type="KEGG" id="hdn:Hden_0731"/>
<dbReference type="FunFam" id="3.30.1020.10:FF:000001">
    <property type="entry name" value="1-Cys peroxiredoxin"/>
    <property type="match status" value="1"/>
</dbReference>
<feature type="domain" description="Thioredoxin" evidence="10">
    <location>
        <begin position="3"/>
        <end position="159"/>
    </location>
</feature>
<dbReference type="PANTHER" id="PTHR10681">
    <property type="entry name" value="THIOREDOXIN PEROXIDASE"/>
    <property type="match status" value="1"/>
</dbReference>
<protein>
    <recommendedName>
        <fullName evidence="7">Thioredoxin peroxidase</fullName>
    </recommendedName>
</protein>
<dbReference type="GO" id="GO:0005829">
    <property type="term" value="C:cytosol"/>
    <property type="evidence" value="ECO:0007669"/>
    <property type="project" value="TreeGrafter"/>
</dbReference>
<sequence>MTIMLGQTAPDFTQESSRGKIEFHKWLGDSWGILFSHPKDYTPVCTTELAQAARLMPEWEKRNVKVIGLSVDSGENHAGWEKDIEETQGQCLNFPVLADEDKTVSHLYNMVHPECDPTITVRTVFVIDPNKKIRLTMTYPPSAGRNFQEILRVVDSLQTSDKFHVATPVNWEKGQPAIIPPSISNEKAKTMFPQGWKELKPYLRIVDLPEG</sequence>
<dbReference type="Pfam" id="PF10417">
    <property type="entry name" value="1-cysPrx_C"/>
    <property type="match status" value="1"/>
</dbReference>
<dbReference type="InterPro" id="IPR000866">
    <property type="entry name" value="AhpC/TSA"/>
</dbReference>
<dbReference type="InterPro" id="IPR036249">
    <property type="entry name" value="Thioredoxin-like_sf"/>
</dbReference>
<evidence type="ECO:0000256" key="7">
    <source>
        <dbReference type="ARBA" id="ARBA00032824"/>
    </source>
</evidence>
<evidence type="ECO:0000256" key="2">
    <source>
        <dbReference type="ARBA" id="ARBA00022559"/>
    </source>
</evidence>
<dbReference type="PIRSF" id="PIRSF000239">
    <property type="entry name" value="AHPC"/>
    <property type="match status" value="1"/>
</dbReference>
<dbReference type="AlphaFoldDB" id="D8JTI8"/>
<accession>D8JTI8</accession>
<dbReference type="InterPro" id="IPR024706">
    <property type="entry name" value="Peroxiredoxin_AhpC-typ"/>
</dbReference>
<dbReference type="RefSeq" id="WP_013214765.1">
    <property type="nucleotide sequence ID" value="NC_014313.1"/>
</dbReference>
<dbReference type="InterPro" id="IPR019479">
    <property type="entry name" value="Peroxiredoxin_C"/>
</dbReference>
<evidence type="ECO:0000256" key="5">
    <source>
        <dbReference type="ARBA" id="ARBA00023284"/>
    </source>
</evidence>
<keyword evidence="2 11" id="KW-0575">Peroxidase</keyword>
<dbReference type="OrthoDB" id="9812811at2"/>
<dbReference type="HOGENOM" id="CLU_042529_4_2_5"/>
<evidence type="ECO:0000256" key="9">
    <source>
        <dbReference type="PIRSR" id="PIRSR000239-1"/>
    </source>
</evidence>
<comment type="function">
    <text evidence="8">Thiol-specific peroxidase that catalyzes the reduction of hydrogen peroxide and organic hydroperoxides to water and alcohols, respectively. Plays a role in cell protection against oxidative stress by detoxifying peroxides.</text>
</comment>
<dbReference type="Gene3D" id="3.40.30.10">
    <property type="entry name" value="Glutaredoxin"/>
    <property type="match status" value="1"/>
</dbReference>
<comment type="similarity">
    <text evidence="6">Belongs to the peroxiredoxin family. Prx6 subfamily.</text>
</comment>
<evidence type="ECO:0000256" key="4">
    <source>
        <dbReference type="ARBA" id="ARBA00023002"/>
    </source>
</evidence>
<feature type="active site" description="Cysteine sulfenic acid (-SOH) intermediate; for peroxidase activity" evidence="9">
    <location>
        <position position="45"/>
    </location>
</feature>
<dbReference type="Gene3D" id="3.30.1020.10">
    <property type="entry name" value="Antioxidant, Horf6, Chain A, domain2"/>
    <property type="match status" value="1"/>
</dbReference>
<dbReference type="PROSITE" id="PS51352">
    <property type="entry name" value="THIOREDOXIN_2"/>
    <property type="match status" value="1"/>
</dbReference>
<proteinExistence type="inferred from homology"/>
<keyword evidence="4 11" id="KW-0560">Oxidoreductase</keyword>
<organism evidence="11 12">
    <name type="scientific">Hyphomicrobium denitrificans (strain ATCC 51888 / DSM 1869 / NCIMB 11706 / TK 0415)</name>
    <dbReference type="NCBI Taxonomy" id="582899"/>
    <lineage>
        <taxon>Bacteria</taxon>
        <taxon>Pseudomonadati</taxon>
        <taxon>Pseudomonadota</taxon>
        <taxon>Alphaproteobacteria</taxon>
        <taxon>Hyphomicrobiales</taxon>
        <taxon>Hyphomicrobiaceae</taxon>
        <taxon>Hyphomicrobium</taxon>
    </lineage>
</organism>
<dbReference type="GO" id="GO:0045454">
    <property type="term" value="P:cell redox homeostasis"/>
    <property type="evidence" value="ECO:0007669"/>
    <property type="project" value="TreeGrafter"/>
</dbReference>